<dbReference type="OrthoDB" id="6484170at2759"/>
<dbReference type="InterPro" id="IPR015817">
    <property type="entry name" value="Vitellinogen_open_b-sht_sub1"/>
</dbReference>
<dbReference type="AlphaFoldDB" id="A0A8B7IA12"/>
<dbReference type="PROSITE" id="PS51233">
    <property type="entry name" value="VWFD"/>
    <property type="match status" value="1"/>
</dbReference>
<evidence type="ECO:0000259" key="5">
    <source>
        <dbReference type="PROSITE" id="PS51211"/>
    </source>
</evidence>
<dbReference type="InterPro" id="IPR011030">
    <property type="entry name" value="Lipovitellin_superhlx_dom"/>
</dbReference>
<dbReference type="Gene3D" id="2.20.50.20">
    <property type="entry name" value="Lipovitellin. Chain A, domain 3"/>
    <property type="match status" value="1"/>
</dbReference>
<sequence length="3599" mass="407813">MVMGLRSVILFCAIVAGASGRSLESLRHGASCFAECVGHSALYFPKGARYSYRYSTVTTTFLQGSIYKSSGISLESTVTIEALERCQMVLKVQDVQIKRTLASREESLKEMDNLREILEQHPLHFSFYDGKILKLCPVRSEQTWALNVKRGILSVLQTSQASTAGGVIEEMDILGICPTSYQRKGPILVKTRDLNLCSHRYSGFTSVQSVALPRMSSEQQILSSKLECVQSFKDGILAEAKCTESNLITPFSKKGSGAKTQTQSSLKLFQVEAETLYKKADSEDLYVTNMLFEREQTERQFTIEEVTELVQKLCLAHSVRLETADLFMTLVFELRHLSLQALRALWRRSSFKCRDNWQPLIDALPSCATEACVLLMKEIIVSREVEEDKVESFLWSFSFIPKPTSGMIESLAPLLQSAGASQSSFLGITALVHRFCSAHKSCDGVPAVQSMMRTLGEFLGGNCTVRDSERLSQMQLVLKAVGNAGLAAASLAPVLSFCASLRSNPTEIRLAAIQAFRRIPCSVRNAVLVQLYQATSDEVEIRIASYYIAMKCPCEELFKQVQKTLQKETSSQVGSFVWSHLSQLLETDDPLKEHLRDSIPDDILSKDFDWEAWKYSSYSDVTFHTAGAGANMEASVVFSPASFLPRSVMTNLTVHLMGQAINLLEVGVRLENAEVLMQKIFGQKSATFSDYFFANTDERKHKSENPVKTVGKVKQRKLTSKRYSHGDRLVTKAGKPKLRRANQNCTGRKYNKMSELVKKFTERMVRKKELKCELSIKIFGNELSFLDCADSRKQMKHYSLNLAELAVKLLKGQEVQFNKRLSLATEELQFPAISGFPVQLAVNASAATNVKIKGNVDFKQWSNFFVNGYIKPSAFIQISVQMGTVGTLGKAGLSWETGMRTSTSLDGGIQVKKGKELKVFLNTPEESMEIINFSSKLYFTMVDETEDIDVFQDHTETRSCTREEESSVLIMWFVYFHCAPWMSNCYVPLVSKIIGWQLCSEMLCPDSASGLPFPFTGPLRVAVTLTKQDRGLQQYLVEAAYNYIPQEDSWIPNEAVLHFFIGTPKSNLKRDVGVDLNFSVLQKKFRIKFIQPKKKIEIDGKIEFLKNSRMGRLELIVDDRDVYYIKGMTDLHIRSGEQRYMTQLEVKLIRQSSPIILSGNITKQLGKKIAFSVSLNNLLKDAAFLSVFLEKKLDDKLRQYSLEGETYLPGVLGVHVFSLLQQCESLWSHALRIKYGFPGDAKNLHHECSTGQKIKEETGAHEVYRLDIGHEFHCTQTPTYNHKVHLKHEASASWLSSQLEVNYGKHWDEINNRKKVLISQAFKNSSSSFLVNYFMEFVVQVLEKQVNYRTQLQHSHNSQGYSQSSTNFYVQYNDHMPFVAGLQWKDASRNDLKKWEGGLNMDTPWLYLYAAHKLTQPQRSAYLLTMELTAGKIVSVKNLVVELFCKDQGNEKEGKIHIYTPATTYLQASTFNHLGRNVLHSYSEVISLWNHLVKNEILLENNERAKFLCFKIKSIKQEFNFTAIYQNLPVPKKTNVSVKAIWTDYNSLPVVLQFEGQIEELKKEKMLYQKRGTLHFRHPFELLIPQSFLLQETFTIDKKQKHYFLETKVLINGLEESVQTFTLGYQSENPYICAGLAHPYNYRWFPQNVEICILTRSHQTVSKFPVKFHLEGEIHYLSVKQEVEATLKVNKEDVLSFLGRYQDKSSEADFRHLLYVDVTHSFQLKFPQAVALSGELFSRQTKLEDFDYSVNVKAIINNSDSSQVQAALKSYGESNLNGSFCLHSNGRDMLMLEVDMNNEKRRHARAVGVSAFLHQAILTEPESMQFQLMGKIFPSRLLISSEIKLNENRLCVDFMGAREQKVGLVLSLNGKVRHTFTGLKAIPQLLSLNGLLKRKSNIHDGNINVMINKALYGLHLRNRNVFGNSSVHNITFAVFQNGSQAMPMEAKLKGHLELSQSLSVEPPKSQLSVSLQHNISKIKKLGIPFIVEAAGYYQNFSKGIAAGLTTMVEKEQFKVKIEKKTTVGAMEISLSLHHDVGVLINIVPQAIQVTCSGESIYKQLSGLCNGDIASHHSETPAKVSLNGSMFTSNSTVSFFGHISFNEMFACLQLYATFNIQPHLELDFKHSLPQLQSLGVAKENQVKVSAMRSDKYKGVLEIVLGHCSLKADGEVNLASNETDTEWILTVRNKCVSLEMVGLPHAVAFEGSFKQNICNIGLLMNLQCDGKTADMQIDTSCKHEYTLQGMLRHSVPWLRELGLPFENSVLFSAATDVTTEGILLLQAGRCNLKARGGLCIQNKAEWTLETETECQLLQDLGIPAQSRLTGYIQKDSCQAGLLCILETDGKVARLEERQELDVLLTHNIQGATDIGIPTRMLADVTSEKTGDLYKRFIQFSVNSKQIDVFFQGRNTTQERRMHIAAGETSVTYIINSYYVGHQMDIFCQSVHNSKTLQASGYPKAINLILSLQKLENKAKTICEVQYDDKDITVNMDVDADFELYGTFEFMAEVKHSISLLSHLGLPFFLKMAIHEVLTENEITGALGLTSEQNTSFSLTINRKNDQQGEELTIKAFQNLPFFLQYFPSAAGLSSKVNYDASEAEGKFFLRMERKDFNFTTKLSFIGTSYTNIIEMIHTIPQLKSLPRQLMFMTVYQKSNGTHMLRHIALWNGKEVKVTGTYTGFFPKLPGGHKVNVEFFHPLSIPFPWHARLNMYVEHSAQSHQDDLTLVWNDKDQVSAAASLKFGREHMSCRAAVAHPFNFTLRQLEVNSLSERRGRKYNQQMQLMWNGGQPANVRVTLEDKSEMNITAWNACMTLSSGQLQRVLSMGHFNACGSLEQTAVLFNEYLDLNWDDKKFKHNLTYERNRFLYPDKFQLEATLENIFLTSCTKQNILGKIETNYSSWLDYYINFGFCDLPTVIALSGKHQLNKGDTILQSESRFHLADHGRDDGLIGVSLKNKSTADMKNYYVEIELKAFEDIWLGLTGTTTSSAVWSQILVEGIIDQKEKVKVAASKGKECLQYYMGYLKGDLEEGIEVSACTDGQQMATVNTYLNINGERQEKMGQLMLTAVNESLSFLAHGCGDPILKAEYKLNEIGSLLKAKLVEKMKKFDGYIWRLRRSMQQVDFLSEAAGWPSIALQEAAGFLHSVGRAVAQVWKQSGIRQILRSKLPLYLDKIQDIIQQMQNELQKPLATLKDAYYDVTLKPLDEVWLEKTEEYMKKVQAFVPRIVKDVWLMEPIQVAIRVVKTGLDMTTHQMLRWAEAIFSRAVSKIRKPLLNLYRFSARNCSVAVKLPVLPKADHSLHLANITNYLIEEKLMRPLKDLYNINIVAEYYRFKRRMMESPFEHHAMLMGNKHLVTFDGKIYDLASKCSVLLAKDFVHNTFTVILNQEINDSRSLYVEMNQTVINIYPRLKISKMYNFSFTEQNCQGMDRSLEKNTTDSRRETNKIEMSDQNGVSISCDFQYDFCTVTLAGWHHGISAGLFGTNDNEAGNEWILPNHSFTDNVQEFTQSWQVNKCSLMQKKVEPCTTTAKQKVCKVLFEEAHSLLRNCFKVVDPEPFYSMCMHDTCESNELKAACSLAAAFVHLCNRNFVPVEIPPQCLSLF</sequence>
<evidence type="ECO:0000256" key="3">
    <source>
        <dbReference type="PROSITE-ProRule" id="PRU00557"/>
    </source>
</evidence>
<dbReference type="KEGG" id="aam:106482633"/>
<dbReference type="InterPro" id="IPR015816">
    <property type="entry name" value="Vitellinogen_b-sht_N"/>
</dbReference>
<dbReference type="InterPro" id="IPR015819">
    <property type="entry name" value="Lipid_transp_b-sht_shell"/>
</dbReference>
<reference evidence="8" key="1">
    <citation type="submission" date="2025-08" db="UniProtKB">
        <authorList>
            <consortium name="RefSeq"/>
        </authorList>
    </citation>
    <scope>IDENTIFICATION</scope>
    <source>
        <tissue evidence="8">Blood</tissue>
    </source>
</reference>
<dbReference type="InterPro" id="IPR014853">
    <property type="entry name" value="VWF/SSPO/ZAN-like_Cys-rich_dom"/>
</dbReference>
<comment type="caution">
    <text evidence="3">Lacks conserved residue(s) required for the propagation of feature annotation.</text>
</comment>
<dbReference type="Gene3D" id="2.20.80.10">
    <property type="entry name" value="Lipovitellin-phosvitin complex, chain A, domain 4"/>
    <property type="match status" value="1"/>
</dbReference>
<protein>
    <recommendedName>
        <fullName evidence="9">Vitellogenin domain-containing protein</fullName>
    </recommendedName>
</protein>
<dbReference type="Pfam" id="PF00094">
    <property type="entry name" value="VWD"/>
    <property type="match status" value="1"/>
</dbReference>
<dbReference type="InterPro" id="IPR048484">
    <property type="entry name" value="LOC400499-like"/>
</dbReference>
<dbReference type="InterPro" id="IPR001846">
    <property type="entry name" value="VWF_type-D"/>
</dbReference>
<dbReference type="SUPFAM" id="SSF56968">
    <property type="entry name" value="Lipovitellin-phosvitin complex, beta-sheet shell regions"/>
    <property type="match status" value="2"/>
</dbReference>
<evidence type="ECO:0000259" key="6">
    <source>
        <dbReference type="PROSITE" id="PS51233"/>
    </source>
</evidence>
<organism evidence="7 8">
    <name type="scientific">Apteryx mantelli</name>
    <name type="common">North Island brown kiwi</name>
    <dbReference type="NCBI Taxonomy" id="2696672"/>
    <lineage>
        <taxon>Eukaryota</taxon>
        <taxon>Metazoa</taxon>
        <taxon>Chordata</taxon>
        <taxon>Craniata</taxon>
        <taxon>Vertebrata</taxon>
        <taxon>Euteleostomi</taxon>
        <taxon>Archelosauria</taxon>
        <taxon>Archosauria</taxon>
        <taxon>Dinosauria</taxon>
        <taxon>Saurischia</taxon>
        <taxon>Theropoda</taxon>
        <taxon>Coelurosauria</taxon>
        <taxon>Aves</taxon>
        <taxon>Palaeognathae</taxon>
        <taxon>Apterygiformes</taxon>
        <taxon>Apterygidae</taxon>
        <taxon>Apteryx</taxon>
    </lineage>
</organism>
<dbReference type="Pfam" id="PF21013">
    <property type="entry name" value="LOC400499"/>
    <property type="match status" value="1"/>
</dbReference>
<dbReference type="PROSITE" id="PS51211">
    <property type="entry name" value="VITELLOGENIN"/>
    <property type="match status" value="1"/>
</dbReference>
<dbReference type="Gene3D" id="1.25.10.20">
    <property type="entry name" value="Vitellinogen, superhelical"/>
    <property type="match status" value="1"/>
</dbReference>
<feature type="domain" description="VWFD" evidence="6">
    <location>
        <begin position="3341"/>
        <end position="3523"/>
    </location>
</feature>
<feature type="chain" id="PRO_5046885721" description="Vitellogenin domain-containing protein" evidence="4">
    <location>
        <begin position="21"/>
        <end position="3599"/>
    </location>
</feature>
<keyword evidence="2" id="KW-0325">Glycoprotein</keyword>
<proteinExistence type="predicted"/>
<evidence type="ECO:0000256" key="2">
    <source>
        <dbReference type="ARBA" id="ARBA00023180"/>
    </source>
</evidence>
<keyword evidence="7" id="KW-1185">Reference proteome</keyword>
<dbReference type="Pfam" id="PF08742">
    <property type="entry name" value="C8"/>
    <property type="match status" value="1"/>
</dbReference>
<dbReference type="SUPFAM" id="SSF48431">
    <property type="entry name" value="Lipovitellin-phosvitin complex, superhelical domain"/>
    <property type="match status" value="1"/>
</dbReference>
<dbReference type="PANTHER" id="PTHR37860:SF2">
    <property type="entry name" value="VITELLOGENIN DOMAIN-CONTAINING PROTEIN"/>
    <property type="match status" value="1"/>
</dbReference>
<keyword evidence="1 4" id="KW-0732">Signal</keyword>
<evidence type="ECO:0008006" key="9">
    <source>
        <dbReference type="Google" id="ProtNLM"/>
    </source>
</evidence>
<dbReference type="InterPro" id="IPR001747">
    <property type="entry name" value="Vitellogenin_N"/>
</dbReference>
<dbReference type="RefSeq" id="XP_013795696.2">
    <property type="nucleotide sequence ID" value="XM_013940242.2"/>
</dbReference>
<evidence type="ECO:0000256" key="4">
    <source>
        <dbReference type="SAM" id="SignalP"/>
    </source>
</evidence>
<feature type="signal peptide" evidence="4">
    <location>
        <begin position="1"/>
        <end position="20"/>
    </location>
</feature>
<dbReference type="Proteomes" id="UP001652627">
    <property type="component" value="Chromosome 16"/>
</dbReference>
<gene>
    <name evidence="8" type="primary">LOC106482633</name>
</gene>
<dbReference type="GeneID" id="106482633"/>
<dbReference type="SMART" id="SM00638">
    <property type="entry name" value="LPD_N"/>
    <property type="match status" value="1"/>
</dbReference>
<dbReference type="InterPro" id="IPR015255">
    <property type="entry name" value="Vitellinogen_open_b-sht"/>
</dbReference>
<name>A0A8B7IA12_9AVES</name>
<dbReference type="Pfam" id="PF09172">
    <property type="entry name" value="Vit_open_b-sht"/>
    <property type="match status" value="1"/>
</dbReference>
<feature type="domain" description="Vitellogenin" evidence="5">
    <location>
        <begin position="43"/>
        <end position="648"/>
    </location>
</feature>
<dbReference type="Gene3D" id="2.30.230.10">
    <property type="entry name" value="Lipovitellin, beta-sheet shell regions, chain A"/>
    <property type="match status" value="1"/>
</dbReference>
<dbReference type="PANTHER" id="PTHR37860">
    <property type="entry name" value="AGAP008810-PA"/>
    <property type="match status" value="1"/>
</dbReference>
<accession>A0A8B7IA12</accession>
<evidence type="ECO:0000313" key="7">
    <source>
        <dbReference type="Proteomes" id="UP001652627"/>
    </source>
</evidence>
<evidence type="ECO:0000256" key="1">
    <source>
        <dbReference type="ARBA" id="ARBA00022729"/>
    </source>
</evidence>
<evidence type="ECO:0000313" key="8">
    <source>
        <dbReference type="RefSeq" id="XP_013795696.2"/>
    </source>
</evidence>
<dbReference type="SMART" id="SM01169">
    <property type="entry name" value="DUF1943"/>
    <property type="match status" value="1"/>
</dbReference>
<dbReference type="Pfam" id="PF01347">
    <property type="entry name" value="Vitellogenin_N"/>
    <property type="match status" value="1"/>
</dbReference>